<feature type="non-terminal residue" evidence="1">
    <location>
        <position position="79"/>
    </location>
</feature>
<dbReference type="SUPFAM" id="SSF56235">
    <property type="entry name" value="N-terminal nucleophile aminohydrolases (Ntn hydrolases)"/>
    <property type="match status" value="1"/>
</dbReference>
<name>A0ABD5DGE6_ACIBA</name>
<organism evidence="1">
    <name type="scientific">Acinetobacter baumannii</name>
    <dbReference type="NCBI Taxonomy" id="470"/>
    <lineage>
        <taxon>Bacteria</taxon>
        <taxon>Pseudomonadati</taxon>
        <taxon>Pseudomonadota</taxon>
        <taxon>Gammaproteobacteria</taxon>
        <taxon>Moraxellales</taxon>
        <taxon>Moraxellaceae</taxon>
        <taxon>Acinetobacter</taxon>
        <taxon>Acinetobacter calcoaceticus/baumannii complex</taxon>
    </lineage>
</organism>
<sequence>ALRISRDLTGRALPVARLLADAIGYAEDGIPVTASQAHATASKLEELRHQPGFSETWLVAGEAPRPGSRFRQPALAGTP</sequence>
<protein>
    <submittedName>
        <fullName evidence="1">Gamma-glutamyltransferase</fullName>
    </submittedName>
</protein>
<accession>A0ABD5DGE6</accession>
<dbReference type="EMBL" id="VMBB01001567">
    <property type="protein sequence ID" value="MDR8264213.1"/>
    <property type="molecule type" value="Genomic_DNA"/>
</dbReference>
<gene>
    <name evidence="1" type="ORF">FPK87_27720</name>
</gene>
<proteinExistence type="predicted"/>
<feature type="non-terminal residue" evidence="1">
    <location>
        <position position="1"/>
    </location>
</feature>
<evidence type="ECO:0000313" key="1">
    <source>
        <dbReference type="EMBL" id="MDR8264213.1"/>
    </source>
</evidence>
<dbReference type="Pfam" id="PF01019">
    <property type="entry name" value="G_glu_transpept"/>
    <property type="match status" value="1"/>
</dbReference>
<dbReference type="InterPro" id="IPR029055">
    <property type="entry name" value="Ntn_hydrolases_N"/>
</dbReference>
<dbReference type="AlphaFoldDB" id="A0ABD5DGE6"/>
<comment type="caution">
    <text evidence="1">The sequence shown here is derived from an EMBL/GenBank/DDBJ whole genome shotgun (WGS) entry which is preliminary data.</text>
</comment>
<reference evidence="1" key="1">
    <citation type="submission" date="2019-07" db="EMBL/GenBank/DDBJ databases">
        <title>Biological characteristics of mucoid Acinetobacter baumannii from a general hospital in China.</title>
        <authorList>
            <person name="Hua X."/>
            <person name="Yu Y."/>
        </authorList>
    </citation>
    <scope>NUCLEOTIDE SEQUENCE [LARGE SCALE GENOMIC DNA]</scope>
    <source>
        <strain evidence="1">N41</strain>
    </source>
</reference>